<protein>
    <submittedName>
        <fullName evidence="7">TetR/AcrR family transcriptional regulator</fullName>
    </submittedName>
</protein>
<name>A0A838XHZ8_9ACTN</name>
<sequence>MPAQPRPSRQSTGAPRGRAPSRSSREIAEAAISLADRDGLPAVTMRAVAGSIGTGAASLYRYVSTRHELIELMVEEVNGEFELQRSTTRSWLDHMLDLARQAQAIYRRHPWMLEALDSTPALGDNGLAFLDHALAVLAGTGADGRTRLEAVGVFNALVRMLCKQEHDQRRAAPADPGGTALTTQLTAITSTGSYPHLAAALADTGPGPTDDQFERILRRVITGLLHIES</sequence>
<dbReference type="Gene3D" id="1.10.10.60">
    <property type="entry name" value="Homeodomain-like"/>
    <property type="match status" value="1"/>
</dbReference>
<dbReference type="AlphaFoldDB" id="A0A838XHZ8"/>
<dbReference type="GO" id="GO:0000976">
    <property type="term" value="F:transcription cis-regulatory region binding"/>
    <property type="evidence" value="ECO:0007669"/>
    <property type="project" value="TreeGrafter"/>
</dbReference>
<proteinExistence type="predicted"/>
<dbReference type="PANTHER" id="PTHR30055">
    <property type="entry name" value="HTH-TYPE TRANSCRIPTIONAL REGULATOR RUTR"/>
    <property type="match status" value="1"/>
</dbReference>
<feature type="domain" description="HTH tetR-type" evidence="6">
    <location>
        <begin position="21"/>
        <end position="81"/>
    </location>
</feature>
<feature type="compositionally biased region" description="Low complexity" evidence="5">
    <location>
        <begin position="13"/>
        <end position="22"/>
    </location>
</feature>
<dbReference type="GO" id="GO:0003700">
    <property type="term" value="F:DNA-binding transcription factor activity"/>
    <property type="evidence" value="ECO:0007669"/>
    <property type="project" value="TreeGrafter"/>
</dbReference>
<dbReference type="PANTHER" id="PTHR30055:SF151">
    <property type="entry name" value="TRANSCRIPTIONAL REGULATORY PROTEIN"/>
    <property type="match status" value="1"/>
</dbReference>
<evidence type="ECO:0000256" key="5">
    <source>
        <dbReference type="SAM" id="MobiDB-lite"/>
    </source>
</evidence>
<feature type="region of interest" description="Disordered" evidence="5">
    <location>
        <begin position="1"/>
        <end position="25"/>
    </location>
</feature>
<keyword evidence="8" id="KW-1185">Reference proteome</keyword>
<evidence type="ECO:0000313" key="8">
    <source>
        <dbReference type="Proteomes" id="UP000550354"/>
    </source>
</evidence>
<evidence type="ECO:0000256" key="4">
    <source>
        <dbReference type="PROSITE-ProRule" id="PRU00335"/>
    </source>
</evidence>
<dbReference type="Gene3D" id="1.10.357.10">
    <property type="entry name" value="Tetracycline Repressor, domain 2"/>
    <property type="match status" value="1"/>
</dbReference>
<evidence type="ECO:0000256" key="1">
    <source>
        <dbReference type="ARBA" id="ARBA00023015"/>
    </source>
</evidence>
<dbReference type="SUPFAM" id="SSF46689">
    <property type="entry name" value="Homeodomain-like"/>
    <property type="match status" value="1"/>
</dbReference>
<evidence type="ECO:0000256" key="2">
    <source>
        <dbReference type="ARBA" id="ARBA00023125"/>
    </source>
</evidence>
<keyword evidence="3" id="KW-0804">Transcription</keyword>
<keyword evidence="2 4" id="KW-0238">DNA-binding</keyword>
<evidence type="ECO:0000313" key="7">
    <source>
        <dbReference type="EMBL" id="MBA4608256.1"/>
    </source>
</evidence>
<accession>A0A838XHZ8</accession>
<dbReference type="GO" id="GO:0045892">
    <property type="term" value="P:negative regulation of DNA-templated transcription"/>
    <property type="evidence" value="ECO:0007669"/>
    <property type="project" value="InterPro"/>
</dbReference>
<gene>
    <name evidence="7" type="ORF">H1W00_07180</name>
</gene>
<dbReference type="InterPro" id="IPR004111">
    <property type="entry name" value="Repressor_TetR_C"/>
</dbReference>
<keyword evidence="1" id="KW-0805">Transcription regulation</keyword>
<dbReference type="Pfam" id="PF02909">
    <property type="entry name" value="TetR_C_1"/>
    <property type="match status" value="1"/>
</dbReference>
<evidence type="ECO:0000256" key="3">
    <source>
        <dbReference type="ARBA" id="ARBA00023163"/>
    </source>
</evidence>
<reference evidence="7 8" key="1">
    <citation type="submission" date="2020-07" db="EMBL/GenBank/DDBJ databases">
        <title>Draft genome and description of Aeromicrobium phoceense strain Marseille-Q0843 isolated from healthy skin swab.</title>
        <authorList>
            <person name="Boxberger M."/>
            <person name="La Scola B."/>
        </authorList>
    </citation>
    <scope>NUCLEOTIDE SEQUENCE [LARGE SCALE GENOMIC DNA]</scope>
    <source>
        <strain evidence="7 8">Marseille-Q0843</strain>
    </source>
</reference>
<dbReference type="RefSeq" id="WP_181754988.1">
    <property type="nucleotide sequence ID" value="NZ_JACEOG010000001.1"/>
</dbReference>
<dbReference type="InterPro" id="IPR050109">
    <property type="entry name" value="HTH-type_TetR-like_transc_reg"/>
</dbReference>
<dbReference type="Pfam" id="PF00440">
    <property type="entry name" value="TetR_N"/>
    <property type="match status" value="1"/>
</dbReference>
<evidence type="ECO:0000259" key="6">
    <source>
        <dbReference type="PROSITE" id="PS50977"/>
    </source>
</evidence>
<comment type="caution">
    <text evidence="7">The sequence shown here is derived from an EMBL/GenBank/DDBJ whole genome shotgun (WGS) entry which is preliminary data.</text>
</comment>
<dbReference type="InterPro" id="IPR036271">
    <property type="entry name" value="Tet_transcr_reg_TetR-rel_C_sf"/>
</dbReference>
<dbReference type="PROSITE" id="PS50977">
    <property type="entry name" value="HTH_TETR_2"/>
    <property type="match status" value="1"/>
</dbReference>
<dbReference type="EMBL" id="JACEOG010000001">
    <property type="protein sequence ID" value="MBA4608256.1"/>
    <property type="molecule type" value="Genomic_DNA"/>
</dbReference>
<dbReference type="InterPro" id="IPR001647">
    <property type="entry name" value="HTH_TetR"/>
</dbReference>
<dbReference type="InterPro" id="IPR009057">
    <property type="entry name" value="Homeodomain-like_sf"/>
</dbReference>
<dbReference type="Proteomes" id="UP000550354">
    <property type="component" value="Unassembled WGS sequence"/>
</dbReference>
<organism evidence="7 8">
    <name type="scientific">Aeromicrobium phoceense</name>
    <dbReference type="NCBI Taxonomy" id="2754045"/>
    <lineage>
        <taxon>Bacteria</taxon>
        <taxon>Bacillati</taxon>
        <taxon>Actinomycetota</taxon>
        <taxon>Actinomycetes</taxon>
        <taxon>Propionibacteriales</taxon>
        <taxon>Nocardioidaceae</taxon>
        <taxon>Aeromicrobium</taxon>
    </lineage>
</organism>
<feature type="DNA-binding region" description="H-T-H motif" evidence="4">
    <location>
        <begin position="44"/>
        <end position="63"/>
    </location>
</feature>
<dbReference type="SUPFAM" id="SSF48498">
    <property type="entry name" value="Tetracyclin repressor-like, C-terminal domain"/>
    <property type="match status" value="1"/>
</dbReference>